<sequence>MSGPFIYNPDTDYFPPFPAGRWGPGYPHSPYAPNQTIYPSSPFSGPLVSDDGMPNTPQRPLFSAYDRFGESQGWSTPRRRCRRGSWHGTTNPRVSPFIPPPLLPSFLEQSGRFWGNTDASAGWYHPPPPAPPSSAPAYSAAQFSAPLFSAPLPPAPHPYVSGYPQFPGQLHIHPWINGDAPSSEFVFDLSVTKFSPCRVAGPDHLIPLSPADLHQTAFYPPVTKLRITCDLAPDWPIDLICPVGMGMMPAPPITLGDILIAIHKKMHQPITHDDWDRLSPAQEGFISRAFTHRCRRESIHPGTRYRRDDELPERQLGVKVVDFLQGKNMFRGLVQTNGFVKMVVAE</sequence>
<name>A0A8H6Y1S4_9AGAR</name>
<dbReference type="Proteomes" id="UP000623467">
    <property type="component" value="Unassembled WGS sequence"/>
</dbReference>
<gene>
    <name evidence="2" type="ORF">MSAN_01671600</name>
</gene>
<dbReference type="OrthoDB" id="3251728at2759"/>
<feature type="domain" description="DUF6699" evidence="1">
    <location>
        <begin position="207"/>
        <end position="336"/>
    </location>
</feature>
<comment type="caution">
    <text evidence="2">The sequence shown here is derived from an EMBL/GenBank/DDBJ whole genome shotgun (WGS) entry which is preliminary data.</text>
</comment>
<protein>
    <recommendedName>
        <fullName evidence="1">DUF6699 domain-containing protein</fullName>
    </recommendedName>
</protein>
<dbReference type="AlphaFoldDB" id="A0A8H6Y1S4"/>
<dbReference type="InterPro" id="IPR046522">
    <property type="entry name" value="DUF6699"/>
</dbReference>
<evidence type="ECO:0000259" key="1">
    <source>
        <dbReference type="Pfam" id="PF20415"/>
    </source>
</evidence>
<reference evidence="2" key="1">
    <citation type="submission" date="2020-05" db="EMBL/GenBank/DDBJ databases">
        <title>Mycena genomes resolve the evolution of fungal bioluminescence.</title>
        <authorList>
            <person name="Tsai I.J."/>
        </authorList>
    </citation>
    <scope>NUCLEOTIDE SEQUENCE</scope>
    <source>
        <strain evidence="2">160909Yilan</strain>
    </source>
</reference>
<dbReference type="EMBL" id="JACAZH010000014">
    <property type="protein sequence ID" value="KAF7351092.1"/>
    <property type="molecule type" value="Genomic_DNA"/>
</dbReference>
<evidence type="ECO:0000313" key="2">
    <source>
        <dbReference type="EMBL" id="KAF7351092.1"/>
    </source>
</evidence>
<dbReference type="Pfam" id="PF20415">
    <property type="entry name" value="DUF6699"/>
    <property type="match status" value="1"/>
</dbReference>
<keyword evidence="3" id="KW-1185">Reference proteome</keyword>
<organism evidence="2 3">
    <name type="scientific">Mycena sanguinolenta</name>
    <dbReference type="NCBI Taxonomy" id="230812"/>
    <lineage>
        <taxon>Eukaryota</taxon>
        <taxon>Fungi</taxon>
        <taxon>Dikarya</taxon>
        <taxon>Basidiomycota</taxon>
        <taxon>Agaricomycotina</taxon>
        <taxon>Agaricomycetes</taxon>
        <taxon>Agaricomycetidae</taxon>
        <taxon>Agaricales</taxon>
        <taxon>Marasmiineae</taxon>
        <taxon>Mycenaceae</taxon>
        <taxon>Mycena</taxon>
    </lineage>
</organism>
<proteinExistence type="predicted"/>
<evidence type="ECO:0000313" key="3">
    <source>
        <dbReference type="Proteomes" id="UP000623467"/>
    </source>
</evidence>
<accession>A0A8H6Y1S4</accession>